<feature type="non-terminal residue" evidence="1">
    <location>
        <position position="650"/>
    </location>
</feature>
<reference evidence="1 2" key="1">
    <citation type="journal article" date="2020" name="Cell">
        <title>Large-Scale Comparative Analyses of Tick Genomes Elucidate Their Genetic Diversity and Vector Capacities.</title>
        <authorList>
            <consortium name="Tick Genome and Microbiome Consortium (TIGMIC)"/>
            <person name="Jia N."/>
            <person name="Wang J."/>
            <person name="Shi W."/>
            <person name="Du L."/>
            <person name="Sun Y."/>
            <person name="Zhan W."/>
            <person name="Jiang J.F."/>
            <person name="Wang Q."/>
            <person name="Zhang B."/>
            <person name="Ji P."/>
            <person name="Bell-Sakyi L."/>
            <person name="Cui X.M."/>
            <person name="Yuan T.T."/>
            <person name="Jiang B.G."/>
            <person name="Yang W.F."/>
            <person name="Lam T.T."/>
            <person name="Chang Q.C."/>
            <person name="Ding S.J."/>
            <person name="Wang X.J."/>
            <person name="Zhu J.G."/>
            <person name="Ruan X.D."/>
            <person name="Zhao L."/>
            <person name="Wei J.T."/>
            <person name="Ye R.Z."/>
            <person name="Que T.C."/>
            <person name="Du C.H."/>
            <person name="Zhou Y.H."/>
            <person name="Cheng J.X."/>
            <person name="Dai P.F."/>
            <person name="Guo W.B."/>
            <person name="Han X.H."/>
            <person name="Huang E.J."/>
            <person name="Li L.F."/>
            <person name="Wei W."/>
            <person name="Gao Y.C."/>
            <person name="Liu J.Z."/>
            <person name="Shao H.Z."/>
            <person name="Wang X."/>
            <person name="Wang C.C."/>
            <person name="Yang T.C."/>
            <person name="Huo Q.B."/>
            <person name="Li W."/>
            <person name="Chen H.Y."/>
            <person name="Chen S.E."/>
            <person name="Zhou L.G."/>
            <person name="Ni X.B."/>
            <person name="Tian J.H."/>
            <person name="Sheng Y."/>
            <person name="Liu T."/>
            <person name="Pan Y.S."/>
            <person name="Xia L.Y."/>
            <person name="Li J."/>
            <person name="Zhao F."/>
            <person name="Cao W.C."/>
        </authorList>
    </citation>
    <scope>NUCLEOTIDE SEQUENCE [LARGE SCALE GENOMIC DNA]</scope>
    <source>
        <strain evidence="1">Iper-2018</strain>
    </source>
</reference>
<gene>
    <name evidence="1" type="ORF">HPB47_024374</name>
</gene>
<accession>A0AC60Q4W8</accession>
<evidence type="ECO:0000313" key="2">
    <source>
        <dbReference type="Proteomes" id="UP000805193"/>
    </source>
</evidence>
<proteinExistence type="predicted"/>
<organism evidence="1 2">
    <name type="scientific">Ixodes persulcatus</name>
    <name type="common">Taiga tick</name>
    <dbReference type="NCBI Taxonomy" id="34615"/>
    <lineage>
        <taxon>Eukaryota</taxon>
        <taxon>Metazoa</taxon>
        <taxon>Ecdysozoa</taxon>
        <taxon>Arthropoda</taxon>
        <taxon>Chelicerata</taxon>
        <taxon>Arachnida</taxon>
        <taxon>Acari</taxon>
        <taxon>Parasitiformes</taxon>
        <taxon>Ixodida</taxon>
        <taxon>Ixodoidea</taxon>
        <taxon>Ixodidae</taxon>
        <taxon>Ixodinae</taxon>
        <taxon>Ixodes</taxon>
    </lineage>
</organism>
<dbReference type="EMBL" id="JABSTQ010009499">
    <property type="protein sequence ID" value="KAG0428650.1"/>
    <property type="molecule type" value="Genomic_DNA"/>
</dbReference>
<protein>
    <submittedName>
        <fullName evidence="1">Uncharacterized protein</fullName>
    </submittedName>
</protein>
<keyword evidence="2" id="KW-1185">Reference proteome</keyword>
<comment type="caution">
    <text evidence="1">The sequence shown here is derived from an EMBL/GenBank/DDBJ whole genome shotgun (WGS) entry which is preliminary data.</text>
</comment>
<feature type="non-terminal residue" evidence="1">
    <location>
        <position position="1"/>
    </location>
</feature>
<name>A0AC60Q4W8_IXOPE</name>
<sequence>LAQAGATLASALSQPQTAVQQQQSQTFNTNLAALGLTQNALQATTVLSQAGLGLATTPANLTYPTQARILGAPPTGVPAPGPAPSAKQRVFTGTVTKLHDNFGFVDEDVFFQTSAIKGTMPKVGERVLVEASYNQNMPFKWNAYRIQLLANQMNAQVGVRLGTQTSAAGNQANTSATMAAQTQYINSITSGNNSTRTQTRRPSSPTPMRRAVSPAQLRRDRDMRHDDRRDRYQDRNSNRDFDRDRRPYNRMEDRTRDRFLNRNTEDRNLDRNLRRDRDMRHDDRRDRYQDRNSNRDFDRDRRPYNRMEDRTRDRFLNRNTEDRNLDRNVDRMPDRMHDRNFDRMQDRSLDRMQDRGMNRMQDRMPDRMQDRSRLPMRDRRSPIMRERDRDRDVDHDRDRDRDLRGGALTPERDFRGGLDHEGSGLPRKHALSPSRRGSSPPPRRKPRLMPRYVVDIPAISLDQCEMGVVDLKKRYPNLYIPSDFFHANICWQRAFPLHRPFSLNHPCGFQVLPKDTLPPPPLEPLTALGDGSEAPPAPPPPPAVLNPPDLDFSFSAKVMLLSAPALEELYQQSCALAEESEEGRLGSMHPARILSFLVGLKGKSETVALGGPWSPSLDGPNPSSDPRVLIRTAVRTCRALTGIDLSACTQ</sequence>
<evidence type="ECO:0000313" key="1">
    <source>
        <dbReference type="EMBL" id="KAG0428650.1"/>
    </source>
</evidence>
<dbReference type="Proteomes" id="UP000805193">
    <property type="component" value="Unassembled WGS sequence"/>
</dbReference>